<dbReference type="PANTHER" id="PTHR44167">
    <property type="entry name" value="OVARIAN-SPECIFIC SERINE/THREONINE-PROTEIN KINASE LOK-RELATED"/>
    <property type="match status" value="1"/>
</dbReference>
<organism evidence="2 3">
    <name type="scientific">Woeseia oceani</name>
    <dbReference type="NCBI Taxonomy" id="1548547"/>
    <lineage>
        <taxon>Bacteria</taxon>
        <taxon>Pseudomonadati</taxon>
        <taxon>Pseudomonadota</taxon>
        <taxon>Gammaproteobacteria</taxon>
        <taxon>Woeseiales</taxon>
        <taxon>Woeseiaceae</taxon>
        <taxon>Woeseia</taxon>
    </lineage>
</organism>
<dbReference type="STRING" id="1548547.BA177_12135"/>
<gene>
    <name evidence="2" type="ORF">BA177_12135</name>
</gene>
<dbReference type="PROSITE" id="PS00108">
    <property type="entry name" value="PROTEIN_KINASE_ST"/>
    <property type="match status" value="1"/>
</dbReference>
<name>A0A193LHA8_9GAMM</name>
<dbReference type="SUPFAM" id="SSF56112">
    <property type="entry name" value="Protein kinase-like (PK-like)"/>
    <property type="match status" value="1"/>
</dbReference>
<feature type="domain" description="Protein kinase" evidence="1">
    <location>
        <begin position="11"/>
        <end position="248"/>
    </location>
</feature>
<evidence type="ECO:0000313" key="2">
    <source>
        <dbReference type="EMBL" id="ANO51848.1"/>
    </source>
</evidence>
<keyword evidence="3" id="KW-1185">Reference proteome</keyword>
<reference evidence="2 3" key="1">
    <citation type="submission" date="2016-06" db="EMBL/GenBank/DDBJ databases">
        <title>Complete genome sequence of a deep-branching marine Gamma Proteobacterium Woeseia oceani type strain XK5.</title>
        <authorList>
            <person name="Mu D."/>
            <person name="Du Z."/>
        </authorList>
    </citation>
    <scope>NUCLEOTIDE SEQUENCE [LARGE SCALE GENOMIC DNA]</scope>
    <source>
        <strain evidence="2 3">XK5</strain>
    </source>
</reference>
<dbReference type="KEGG" id="woc:BA177_12135"/>
<evidence type="ECO:0000313" key="3">
    <source>
        <dbReference type="Proteomes" id="UP000092695"/>
    </source>
</evidence>
<dbReference type="Proteomes" id="UP000092695">
    <property type="component" value="Chromosome"/>
</dbReference>
<dbReference type="InterPro" id="IPR000719">
    <property type="entry name" value="Prot_kinase_dom"/>
</dbReference>
<accession>A0A193LHA8</accession>
<dbReference type="Gene3D" id="1.10.510.10">
    <property type="entry name" value="Transferase(Phosphotransferase) domain 1"/>
    <property type="match status" value="1"/>
</dbReference>
<proteinExistence type="predicted"/>
<dbReference type="GO" id="GO:0004674">
    <property type="term" value="F:protein serine/threonine kinase activity"/>
    <property type="evidence" value="ECO:0007669"/>
    <property type="project" value="TreeGrafter"/>
</dbReference>
<dbReference type="CDD" id="cd14014">
    <property type="entry name" value="STKc_PknB_like"/>
    <property type="match status" value="1"/>
</dbReference>
<dbReference type="SMART" id="SM00220">
    <property type="entry name" value="S_TKc"/>
    <property type="match status" value="1"/>
</dbReference>
<dbReference type="AlphaFoldDB" id="A0A193LHA8"/>
<dbReference type="PROSITE" id="PS50011">
    <property type="entry name" value="PROTEIN_KINASE_DOM"/>
    <property type="match status" value="1"/>
</dbReference>
<dbReference type="OrthoDB" id="9801841at2"/>
<dbReference type="InterPro" id="IPR011009">
    <property type="entry name" value="Kinase-like_dom_sf"/>
</dbReference>
<protein>
    <recommendedName>
        <fullName evidence="1">Protein kinase domain-containing protein</fullName>
    </recommendedName>
</protein>
<dbReference type="GO" id="GO:0005524">
    <property type="term" value="F:ATP binding"/>
    <property type="evidence" value="ECO:0007669"/>
    <property type="project" value="InterPro"/>
</dbReference>
<dbReference type="PANTHER" id="PTHR44167:SF24">
    <property type="entry name" value="SERINE_THREONINE-PROTEIN KINASE CHK2"/>
    <property type="match status" value="1"/>
</dbReference>
<sequence length="429" mass="49751">MFRARQKLGKYRILGRIASGPLADVYRAFDTIHKCRVALKIPKKDHHGTSHEDFLHEVQVATRLKHPNILAVQNASYIDEHFVIAMELGEESLGDRLERRISTARALDLAEQALVSVAHAHEHKIIHCDIKPENYILFADNTLKLADFGFAKISVRTLKASGSGTIDYIAPEQAMGRPKFQSDVFSVGLVLYRMFSGKLPEWPYEWPLLGHDRLKARFRPEFAEFLKKALRIDPAERYADAIEMYEAFDKLQTRARRQRRASAKSSSKQGSSWRQIRWREFQRRYRKTLETTHQCRRCEGPVAESMQACPWCGFDNPARGCTTRMPAHCPRCERGVKLDWDYCAWCYGPGFETETNRHYPDKRYSARCANTRCREPLMPFMRYCPWCRTKVKRPWKIAGSKATCSACHSGICDDFWNFCAWCREPVGRE</sequence>
<dbReference type="InterPro" id="IPR008271">
    <property type="entry name" value="Ser/Thr_kinase_AS"/>
</dbReference>
<dbReference type="GO" id="GO:0005737">
    <property type="term" value="C:cytoplasm"/>
    <property type="evidence" value="ECO:0007669"/>
    <property type="project" value="TreeGrafter"/>
</dbReference>
<dbReference type="Pfam" id="PF00069">
    <property type="entry name" value="Pkinase"/>
    <property type="match status" value="1"/>
</dbReference>
<evidence type="ECO:0000259" key="1">
    <source>
        <dbReference type="PROSITE" id="PS50011"/>
    </source>
</evidence>
<dbReference type="EMBL" id="CP016268">
    <property type="protein sequence ID" value="ANO51848.1"/>
    <property type="molecule type" value="Genomic_DNA"/>
</dbReference>
<dbReference type="RefSeq" id="WP_068616556.1">
    <property type="nucleotide sequence ID" value="NZ_CP016268.1"/>
</dbReference>